<dbReference type="Gramene" id="Solyc12g040350.1.1">
    <property type="protein sequence ID" value="Solyc12g040350.1.1.1"/>
    <property type="gene ID" value="Solyc12g040350.1"/>
</dbReference>
<dbReference type="Proteomes" id="UP000004994">
    <property type="component" value="Chromosome 12"/>
</dbReference>
<dbReference type="PaxDb" id="4081-Solyc12g040350.1.1"/>
<dbReference type="EnsemblPlants" id="Solyc12g040350.1.1">
    <property type="protein sequence ID" value="Solyc12g040350.1.1.1"/>
    <property type="gene ID" value="Solyc12g040350.1"/>
</dbReference>
<accession>A0A3Q7J9L9</accession>
<dbReference type="InParanoid" id="A0A3Q7J9L9"/>
<dbReference type="AlphaFoldDB" id="A0A3Q7J9L9"/>
<sequence>MKVWWKATRNARQKVIFQATPNKGLYLKKEGITWFMVVPIQSTRLYEILITLCEKS</sequence>
<organism evidence="1">
    <name type="scientific">Solanum lycopersicum</name>
    <name type="common">Tomato</name>
    <name type="synonym">Lycopersicon esculentum</name>
    <dbReference type="NCBI Taxonomy" id="4081"/>
    <lineage>
        <taxon>Eukaryota</taxon>
        <taxon>Viridiplantae</taxon>
        <taxon>Streptophyta</taxon>
        <taxon>Embryophyta</taxon>
        <taxon>Tracheophyta</taxon>
        <taxon>Spermatophyta</taxon>
        <taxon>Magnoliopsida</taxon>
        <taxon>eudicotyledons</taxon>
        <taxon>Gunneridae</taxon>
        <taxon>Pentapetalae</taxon>
        <taxon>asterids</taxon>
        <taxon>lamiids</taxon>
        <taxon>Solanales</taxon>
        <taxon>Solanaceae</taxon>
        <taxon>Solanoideae</taxon>
        <taxon>Solaneae</taxon>
        <taxon>Solanum</taxon>
        <taxon>Solanum subgen. Lycopersicon</taxon>
    </lineage>
</organism>
<reference evidence="1" key="2">
    <citation type="submission" date="2019-01" db="UniProtKB">
        <authorList>
            <consortium name="EnsemblPlants"/>
        </authorList>
    </citation>
    <scope>IDENTIFICATION</scope>
    <source>
        <strain evidence="1">cv. Heinz 1706</strain>
    </source>
</reference>
<protein>
    <submittedName>
        <fullName evidence="1">Uncharacterized protein</fullName>
    </submittedName>
</protein>
<reference evidence="1" key="1">
    <citation type="journal article" date="2012" name="Nature">
        <title>The tomato genome sequence provides insights into fleshy fruit evolution.</title>
        <authorList>
            <consortium name="Tomato Genome Consortium"/>
        </authorList>
    </citation>
    <scope>NUCLEOTIDE SEQUENCE [LARGE SCALE GENOMIC DNA]</scope>
    <source>
        <strain evidence="1">cv. Heinz 1706</strain>
    </source>
</reference>
<proteinExistence type="predicted"/>
<evidence type="ECO:0000313" key="2">
    <source>
        <dbReference type="Proteomes" id="UP000004994"/>
    </source>
</evidence>
<name>A0A3Q7J9L9_SOLLC</name>
<evidence type="ECO:0000313" key="1">
    <source>
        <dbReference type="EnsemblPlants" id="Solyc12g040350.1.1.1"/>
    </source>
</evidence>
<keyword evidence="2" id="KW-1185">Reference proteome</keyword>